<sequence length="435" mass="51632">MPIIKTFKKEQNIGYKFLKNEWGYLDHSRDPEQPAGILEGGPQNYDGKGLEISHGKDRHRTETFPYPLDHGYRWRQRGRPGAITFFINPDAYQSCAINETDLDLERRQWGSWHQPAYTRMPYILSAWKSSIKHQNAEEVPYPWLTRWDVFERTPVYQKPPPEFIMNPDMDLKLAAVNRFAGYMPRTYERVEEELVKQKKLIREWDRLEALYNETNDQETLNRMNQIKKILFNPPEFEKTDSPVLKAVAEAALIRARNMLRDQANYKPTDPEYIEYHLRKSRPLGSDLAGDSNYTGEERTVVLNLISYHPIGKTFRRYTSIEEMAEAYHIYLTEARREGRNHVMTKAGVHPEYQEYLLRNDRRKFPAIQANYAPIWAHRKFGPEFGDAIRDSQKLPENALSRFGTKLKKRKRRLNKHDRSVNYVDDYHCFEQEYNY</sequence>
<reference evidence="2 3" key="1">
    <citation type="journal article" date="2012" name="BMC Genomics">
        <title>Comparative genomic analysis and phylogenetic position of Theileria equi.</title>
        <authorList>
            <person name="Kappmeyer L.S."/>
            <person name="Thiagarajan M."/>
            <person name="Herndon D.R."/>
            <person name="Ramsay J.D."/>
            <person name="Caler E."/>
            <person name="Djikeng A."/>
            <person name="Gillespie J.J."/>
            <person name="Lau A.O."/>
            <person name="Roalson E.H."/>
            <person name="Silva J.C."/>
            <person name="Silva M.G."/>
            <person name="Suarez C.E."/>
            <person name="Ueti M.W."/>
            <person name="Nene V.M."/>
            <person name="Mealey R.H."/>
            <person name="Knowles D.P."/>
            <person name="Brayton K.A."/>
        </authorList>
    </citation>
    <scope>NUCLEOTIDE SEQUENCE [LARGE SCALE GENOMIC DNA]</scope>
    <source>
        <strain evidence="2 3">WA</strain>
    </source>
</reference>
<protein>
    <submittedName>
        <fullName evidence="2">Uncharacterized protein</fullName>
    </submittedName>
</protein>
<dbReference type="RefSeq" id="XP_004833034.1">
    <property type="nucleotide sequence ID" value="XM_004832977.1"/>
</dbReference>
<name>L1LDQ4_THEEQ</name>
<evidence type="ECO:0000256" key="1">
    <source>
        <dbReference type="SAM" id="MobiDB-lite"/>
    </source>
</evidence>
<dbReference type="EMBL" id="ACOU01000002">
    <property type="protein sequence ID" value="EKX73582.1"/>
    <property type="molecule type" value="Genomic_DNA"/>
</dbReference>
<dbReference type="VEuPathDB" id="PiroplasmaDB:BEWA_036180"/>
<dbReference type="KEGG" id="beq:BEWA_036180"/>
<dbReference type="AlphaFoldDB" id="L1LDQ4"/>
<keyword evidence="3" id="KW-1185">Reference proteome</keyword>
<comment type="caution">
    <text evidence="2">The sequence shown here is derived from an EMBL/GenBank/DDBJ whole genome shotgun (WGS) entry which is preliminary data.</text>
</comment>
<evidence type="ECO:0000313" key="3">
    <source>
        <dbReference type="Proteomes" id="UP000031512"/>
    </source>
</evidence>
<feature type="region of interest" description="Disordered" evidence="1">
    <location>
        <begin position="30"/>
        <end position="53"/>
    </location>
</feature>
<dbReference type="Proteomes" id="UP000031512">
    <property type="component" value="Unassembled WGS sequence"/>
</dbReference>
<accession>L1LDQ4</accession>
<dbReference type="OrthoDB" id="379364at2759"/>
<dbReference type="GeneID" id="15806505"/>
<dbReference type="eggNOG" id="ENOG502SNAU">
    <property type="taxonomic scope" value="Eukaryota"/>
</dbReference>
<proteinExistence type="predicted"/>
<organism evidence="2 3">
    <name type="scientific">Theileria equi strain WA</name>
    <dbReference type="NCBI Taxonomy" id="1537102"/>
    <lineage>
        <taxon>Eukaryota</taxon>
        <taxon>Sar</taxon>
        <taxon>Alveolata</taxon>
        <taxon>Apicomplexa</taxon>
        <taxon>Aconoidasida</taxon>
        <taxon>Piroplasmida</taxon>
        <taxon>Theileriidae</taxon>
        <taxon>Theileria</taxon>
    </lineage>
</organism>
<gene>
    <name evidence="2" type="ORF">BEWA_036180</name>
</gene>
<evidence type="ECO:0000313" key="2">
    <source>
        <dbReference type="EMBL" id="EKX73582.1"/>
    </source>
</evidence>